<evidence type="ECO:0000313" key="2">
    <source>
        <dbReference type="EMBL" id="EMJ95145.1"/>
    </source>
</evidence>
<dbReference type="InterPro" id="IPR029062">
    <property type="entry name" value="Class_I_gatase-like"/>
</dbReference>
<feature type="domain" description="DJ-1/PfpI" evidence="1">
    <location>
        <begin position="87"/>
        <end position="243"/>
    </location>
</feature>
<dbReference type="GO" id="GO:0006355">
    <property type="term" value="P:regulation of DNA-templated transcription"/>
    <property type="evidence" value="ECO:0007669"/>
    <property type="project" value="TreeGrafter"/>
</dbReference>
<protein>
    <submittedName>
        <fullName evidence="2">DJ-1/PfpI family protein</fullName>
    </submittedName>
</protein>
<dbReference type="SUPFAM" id="SSF52317">
    <property type="entry name" value="Class I glutamine amidotransferase-like"/>
    <property type="match status" value="1"/>
</dbReference>
<dbReference type="Proteomes" id="UP000011988">
    <property type="component" value="Unassembled WGS sequence"/>
</dbReference>
<dbReference type="InterPro" id="IPR002818">
    <property type="entry name" value="DJ-1/PfpI"/>
</dbReference>
<dbReference type="Gene3D" id="3.40.50.880">
    <property type="match status" value="1"/>
</dbReference>
<dbReference type="Pfam" id="PF01965">
    <property type="entry name" value="DJ-1_PfpI"/>
    <property type="match status" value="1"/>
</dbReference>
<dbReference type="PANTHER" id="PTHR43130">
    <property type="entry name" value="ARAC-FAMILY TRANSCRIPTIONAL REGULATOR"/>
    <property type="match status" value="1"/>
</dbReference>
<dbReference type="PATRIC" id="fig|1218565.3.peg.2102"/>
<dbReference type="InterPro" id="IPR052158">
    <property type="entry name" value="INH-QAR"/>
</dbReference>
<dbReference type="EMBL" id="ANIK01000038">
    <property type="protein sequence ID" value="EMJ95145.1"/>
    <property type="molecule type" value="Genomic_DNA"/>
</dbReference>
<proteinExistence type="predicted"/>
<reference evidence="2 3" key="1">
    <citation type="submission" date="2013-01" db="EMBL/GenBank/DDBJ databases">
        <authorList>
            <person name="Harkins D.M."/>
            <person name="Durkin A.S."/>
            <person name="Brinkac L.M."/>
            <person name="Haft D.H."/>
            <person name="Selengut J.D."/>
            <person name="Sanka R."/>
            <person name="DePew J."/>
            <person name="Purushe J."/>
            <person name="Galloway R.L."/>
            <person name="Vinetz J.M."/>
            <person name="Sutton G.G."/>
            <person name="Nierman W.C."/>
            <person name="Fouts D.E."/>
        </authorList>
    </citation>
    <scope>NUCLEOTIDE SEQUENCE [LARGE SCALE GENOMIC DNA]</scope>
    <source>
        <strain evidence="2 3">79601</strain>
    </source>
</reference>
<sequence>MNMKIVSSKSFFVFQEHSKIRMGVLFLFFTWVVLWFFSRSVSAETKRLVFPVKTQEETAQSFEKIPVYQSRFGRTRPVVAVIGDNYMTELTDYIIPYGVLTRSKSADVYALGISATPMDLYPALKMIPQESISSFDEKFPMGADYVVVPAVHHSENPILLKWLNGQALKGATVIGVCDGVWVVANAGLLKGKQATGFWYSLNDLEKKFKDTKWIRNRRYVVDQKIVTTTAVTASIPVSLALVEAIADKDRAFKVARELGVSDWSPIHDSSRFRLTMDSIYTVVFNTIFFWTHEEIGIPVFSGVDEIKLALVADAYSRTYRSQAFSVASSAETIKTLNGLTLIPDRIFDQAGGPLDRMLPAFDSTPAVIVFDRTLVEISELYGRSTAAFVALLLEYPRF</sequence>
<dbReference type="PANTHER" id="PTHR43130:SF2">
    <property type="entry name" value="DJ-1_PFPI DOMAIN-CONTAINING PROTEIN"/>
    <property type="match status" value="1"/>
</dbReference>
<gene>
    <name evidence="2" type="ORF">LEP1GSC194_2698</name>
</gene>
<organism evidence="2 3">
    <name type="scientific">Leptospira alstonii serovar Sichuan str. 79601</name>
    <dbReference type="NCBI Taxonomy" id="1218565"/>
    <lineage>
        <taxon>Bacteria</taxon>
        <taxon>Pseudomonadati</taxon>
        <taxon>Spirochaetota</taxon>
        <taxon>Spirochaetia</taxon>
        <taxon>Leptospirales</taxon>
        <taxon>Leptospiraceae</taxon>
        <taxon>Leptospira</taxon>
    </lineage>
</organism>
<comment type="caution">
    <text evidence="2">The sequence shown here is derived from an EMBL/GenBank/DDBJ whole genome shotgun (WGS) entry which is preliminary data.</text>
</comment>
<accession>M6D9A1</accession>
<name>M6D9A1_9LEPT</name>
<evidence type="ECO:0000259" key="1">
    <source>
        <dbReference type="Pfam" id="PF01965"/>
    </source>
</evidence>
<evidence type="ECO:0000313" key="3">
    <source>
        <dbReference type="Proteomes" id="UP000011988"/>
    </source>
</evidence>
<dbReference type="AlphaFoldDB" id="M6D9A1"/>